<accession>A0A174H519</accession>
<feature type="domain" description="PepSY" evidence="3">
    <location>
        <begin position="141"/>
        <end position="203"/>
    </location>
</feature>
<evidence type="ECO:0000313" key="4">
    <source>
        <dbReference type="EMBL" id="CUO68308.1"/>
    </source>
</evidence>
<feature type="domain" description="PepSY" evidence="3">
    <location>
        <begin position="60"/>
        <end position="120"/>
    </location>
</feature>
<organism evidence="4 5">
    <name type="scientific">Clostridium disporicum</name>
    <dbReference type="NCBI Taxonomy" id="84024"/>
    <lineage>
        <taxon>Bacteria</taxon>
        <taxon>Bacillati</taxon>
        <taxon>Bacillota</taxon>
        <taxon>Clostridia</taxon>
        <taxon>Eubacteriales</taxon>
        <taxon>Clostridiaceae</taxon>
        <taxon>Clostridium</taxon>
    </lineage>
</organism>
<dbReference type="Pfam" id="PF03413">
    <property type="entry name" value="PepSY"/>
    <property type="match status" value="2"/>
</dbReference>
<dbReference type="OrthoDB" id="2236551at2"/>
<dbReference type="AlphaFoldDB" id="A0A174H519"/>
<reference evidence="4 5" key="1">
    <citation type="submission" date="2015-09" db="EMBL/GenBank/DDBJ databases">
        <authorList>
            <consortium name="Pathogen Informatics"/>
        </authorList>
    </citation>
    <scope>NUCLEOTIDE SEQUENCE [LARGE SCALE GENOMIC DNA]</scope>
    <source>
        <strain evidence="4 5">2789STDY5834855</strain>
    </source>
</reference>
<evidence type="ECO:0000313" key="5">
    <source>
        <dbReference type="Proteomes" id="UP000095558"/>
    </source>
</evidence>
<name>A0A174H519_9CLOT</name>
<dbReference type="EMBL" id="CYZV01000039">
    <property type="protein sequence ID" value="CUO68308.1"/>
    <property type="molecule type" value="Genomic_DNA"/>
</dbReference>
<evidence type="ECO:0000259" key="3">
    <source>
        <dbReference type="Pfam" id="PF03413"/>
    </source>
</evidence>
<feature type="compositionally biased region" description="Low complexity" evidence="1">
    <location>
        <begin position="31"/>
        <end position="48"/>
    </location>
</feature>
<proteinExistence type="predicted"/>
<feature type="region of interest" description="Disordered" evidence="1">
    <location>
        <begin position="26"/>
        <end position="51"/>
    </location>
</feature>
<gene>
    <name evidence="4" type="ORF">ERS852470_03057</name>
</gene>
<dbReference type="InterPro" id="IPR025711">
    <property type="entry name" value="PepSY"/>
</dbReference>
<sequence length="205" mass="22972">MKKVKLAAIMIIISISLVGCNNSGVSNSGATNESTTNQNTTNQTETNSGITNNEVVGANKITIDQAKEIALNHAKLTADQVSFIRTESEFDDGIEKYNIEFYYNNQKYDYDINAVNGQIIQYDLEGVINNSQNNLNSTANISIEQAKEIALNHANLTSNQVIFSRTELDYDNGIQKYEVEFYYNNREYSYEINANTGDILGYEQD</sequence>
<keyword evidence="2" id="KW-0732">Signal</keyword>
<dbReference type="Gene3D" id="3.10.450.40">
    <property type="match status" value="2"/>
</dbReference>
<dbReference type="PROSITE" id="PS51257">
    <property type="entry name" value="PROKAR_LIPOPROTEIN"/>
    <property type="match status" value="1"/>
</dbReference>
<evidence type="ECO:0000256" key="1">
    <source>
        <dbReference type="SAM" id="MobiDB-lite"/>
    </source>
</evidence>
<dbReference type="RefSeq" id="WP_055277718.1">
    <property type="nucleotide sequence ID" value="NZ_CYZV01000039.1"/>
</dbReference>
<feature type="chain" id="PRO_5039090053" evidence="2">
    <location>
        <begin position="22"/>
        <end position="205"/>
    </location>
</feature>
<protein>
    <submittedName>
        <fullName evidence="4">Peptidase propeptide and YPEB domain</fullName>
    </submittedName>
</protein>
<dbReference type="Proteomes" id="UP000095558">
    <property type="component" value="Unassembled WGS sequence"/>
</dbReference>
<feature type="signal peptide" evidence="2">
    <location>
        <begin position="1"/>
        <end position="21"/>
    </location>
</feature>
<evidence type="ECO:0000256" key="2">
    <source>
        <dbReference type="SAM" id="SignalP"/>
    </source>
</evidence>